<keyword evidence="2" id="KW-1185">Reference proteome</keyword>
<reference evidence="1" key="1">
    <citation type="submission" date="2021-03" db="EMBL/GenBank/DDBJ databases">
        <title>Taxonomic study of Clostridium polyendosporum from meadow-gley soil under rice.</title>
        <authorList>
            <person name="Kobayashi H."/>
            <person name="Tanizawa Y."/>
            <person name="Yagura M."/>
        </authorList>
    </citation>
    <scope>NUCLEOTIDE SEQUENCE</scope>
    <source>
        <strain evidence="1">JCM 30710</strain>
    </source>
</reference>
<evidence type="ECO:0000313" key="1">
    <source>
        <dbReference type="EMBL" id="GIM27547.1"/>
    </source>
</evidence>
<gene>
    <name evidence="1" type="ORF">CPJCM30710_02130</name>
</gene>
<dbReference type="RefSeq" id="WP_308442608.1">
    <property type="nucleotide sequence ID" value="NZ_BOPZ01000001.1"/>
</dbReference>
<comment type="caution">
    <text evidence="1">The sequence shown here is derived from an EMBL/GenBank/DDBJ whole genome shotgun (WGS) entry which is preliminary data.</text>
</comment>
<evidence type="ECO:0000313" key="2">
    <source>
        <dbReference type="Proteomes" id="UP000679179"/>
    </source>
</evidence>
<protein>
    <submittedName>
        <fullName evidence="1">Uncharacterized protein</fullName>
    </submittedName>
</protein>
<sequence length="71" mass="7956">MVIKIEKKSFLKETPDYEEYSENVVNLTIEEMEELGLKVGCCKTKGENRCCKTKDEHGCGCSSSKGCCGRK</sequence>
<accession>A0A919RWF1</accession>
<organism evidence="1 2">
    <name type="scientific">Clostridium polyendosporum</name>
    <dbReference type="NCBI Taxonomy" id="69208"/>
    <lineage>
        <taxon>Bacteria</taxon>
        <taxon>Bacillati</taxon>
        <taxon>Bacillota</taxon>
        <taxon>Clostridia</taxon>
        <taxon>Eubacteriales</taxon>
        <taxon>Clostridiaceae</taxon>
        <taxon>Clostridium</taxon>
    </lineage>
</organism>
<name>A0A919RWF1_9CLOT</name>
<proteinExistence type="predicted"/>
<dbReference type="Proteomes" id="UP000679179">
    <property type="component" value="Unassembled WGS sequence"/>
</dbReference>
<dbReference type="AlphaFoldDB" id="A0A919RWF1"/>
<dbReference type="EMBL" id="BOPZ01000001">
    <property type="protein sequence ID" value="GIM27547.1"/>
    <property type="molecule type" value="Genomic_DNA"/>
</dbReference>